<feature type="compositionally biased region" description="Polar residues" evidence="4">
    <location>
        <begin position="761"/>
        <end position="790"/>
    </location>
</feature>
<dbReference type="InterPro" id="IPR013162">
    <property type="entry name" value="CD80_C2-set"/>
</dbReference>
<dbReference type="InterPro" id="IPR013151">
    <property type="entry name" value="Immunoglobulin_dom"/>
</dbReference>
<dbReference type="SMART" id="SM00409">
    <property type="entry name" value="IG"/>
    <property type="match status" value="4"/>
</dbReference>
<dbReference type="InterPro" id="IPR003598">
    <property type="entry name" value="Ig_sub2"/>
</dbReference>
<dbReference type="Pfam" id="PF08205">
    <property type="entry name" value="C2-set_2"/>
    <property type="match status" value="1"/>
</dbReference>
<dbReference type="Pfam" id="PF13927">
    <property type="entry name" value="Ig_3"/>
    <property type="match status" value="1"/>
</dbReference>
<dbReference type="EMBL" id="JARAKH010000018">
    <property type="protein sequence ID" value="KAK8394694.1"/>
    <property type="molecule type" value="Genomic_DNA"/>
</dbReference>
<comment type="caution">
    <text evidence="8">The sequence shown here is derived from an EMBL/GenBank/DDBJ whole genome shotgun (WGS) entry which is preliminary data.</text>
</comment>
<keyword evidence="5" id="KW-0812">Transmembrane</keyword>
<feature type="domain" description="Ig-like" evidence="6">
    <location>
        <begin position="263"/>
        <end position="354"/>
    </location>
</feature>
<evidence type="ECO:0000313" key="8">
    <source>
        <dbReference type="EMBL" id="KAK8394694.1"/>
    </source>
</evidence>
<dbReference type="PANTHER" id="PTHR23278">
    <property type="entry name" value="SIDESTEP PROTEIN"/>
    <property type="match status" value="1"/>
</dbReference>
<dbReference type="PROSITE" id="PS50853">
    <property type="entry name" value="FN3"/>
    <property type="match status" value="1"/>
</dbReference>
<dbReference type="InterPro" id="IPR036179">
    <property type="entry name" value="Ig-like_dom_sf"/>
</dbReference>
<accession>A0AAW0U3S3</accession>
<proteinExistence type="predicted"/>
<evidence type="ECO:0000256" key="3">
    <source>
        <dbReference type="ARBA" id="ARBA00023157"/>
    </source>
</evidence>
<reference evidence="8 9" key="1">
    <citation type="submission" date="2023-03" db="EMBL/GenBank/DDBJ databases">
        <title>High-quality genome of Scylla paramamosain provides insights in environmental adaptation.</title>
        <authorList>
            <person name="Zhang L."/>
        </authorList>
    </citation>
    <scope>NUCLEOTIDE SEQUENCE [LARGE SCALE GENOMIC DNA]</scope>
    <source>
        <strain evidence="8">LZ_2023a</strain>
        <tissue evidence="8">Muscle</tissue>
    </source>
</reference>
<sequence length="886" mass="95662">MKALRCGEVAVVVVVVMVVVTLDSCYCGTMVSRKQTILPYTPGIVRGPLTEVMAVVGGEAVLPCDIKEPGDTPILVLFYNGETGKPVYSIDSRTGTLTSSMHWSALGERAHFNLTSTPTGLHIIRVEPQDHGEYRCRVDFRRSPTRNLQVKLLVVVPPHKLQVYEAGQREVREVVGPFPLGTSVTLTCEATGGRPLPRVTWWHEGSLLDDVSEETRGQVTWNTLTLPDLTRQHLHRVITCQAANSNLTQPLRSSVTLDMSFPPEDVVIRVPSTPLREGETQELVCEAGGSRPPAALTWWLRGRQLSAPPTQLLEGTVTRSTLAFTPSRLHDGAKLTCRAQNTQLPSRTLEDTVTLTVYYAPRVELRAGQSLVMSNIKEGDDVYFECVISANPPVQGLRWLLQGDLLRHNLSAGMILTNQSLVLQRVGRHSSGLYNCAASNVLGTATSKPLNLNVKFRPVCGARQQWTYGGARGQQVNVTCQVDSNPAVHTFRWAFNTSTEMVNIPRNRSRELGSRSIMAYTPKTHHDFGTLLCWADNEVGAQQLPCVYLVVPASVPEPVHNCSAWHNASAAGEVVVVCEPGWGGGLTQTFSLEVWRGGTTVASLGQRAEPFFTVTGLAPGTEYELAVVASNTQGAATPTRLTHHTPIDVAEKRTSAAAAESFGVGLGLMRAMPVVVVAVAAGLSLVLCSVVTVLIIRCRLARAHAHSHAHARPKVVCEDPGTLTKTFDDGGFDVRQRDPDLILVKAGRREPQPNVPATRPPTYSTITSEHASVRSSSPAEGSSLAHSGRSSVPLDGARVTAGSSGLGSTENVSSAAAIHTAPRIPRPLISTQSPVPLGRMGRSASCLEEQRLPLTSTSSLPRRSSTLVLHPEFFPLNLSTSRESCV</sequence>
<dbReference type="AlphaFoldDB" id="A0AAW0U3S3"/>
<feature type="region of interest" description="Disordered" evidence="4">
    <location>
        <begin position="744"/>
        <end position="811"/>
    </location>
</feature>
<name>A0AAW0U3S3_SCYPA</name>
<dbReference type="SMART" id="SM00408">
    <property type="entry name" value="IGc2"/>
    <property type="match status" value="5"/>
</dbReference>
<comment type="subcellular location">
    <subcellularLocation>
        <location evidence="1">Membrane</location>
        <topology evidence="1">Single-pass membrane protein</topology>
    </subcellularLocation>
</comment>
<dbReference type="PANTHER" id="PTHR23278:SF19">
    <property type="entry name" value="OBSCURIN"/>
    <property type="match status" value="1"/>
</dbReference>
<dbReference type="InterPro" id="IPR007110">
    <property type="entry name" value="Ig-like_dom"/>
</dbReference>
<keyword evidence="9" id="KW-1185">Reference proteome</keyword>
<evidence type="ECO:0000256" key="1">
    <source>
        <dbReference type="ARBA" id="ARBA00004167"/>
    </source>
</evidence>
<dbReference type="InterPro" id="IPR003961">
    <property type="entry name" value="FN3_dom"/>
</dbReference>
<organism evidence="8 9">
    <name type="scientific">Scylla paramamosain</name>
    <name type="common">Mud crab</name>
    <dbReference type="NCBI Taxonomy" id="85552"/>
    <lineage>
        <taxon>Eukaryota</taxon>
        <taxon>Metazoa</taxon>
        <taxon>Ecdysozoa</taxon>
        <taxon>Arthropoda</taxon>
        <taxon>Crustacea</taxon>
        <taxon>Multicrustacea</taxon>
        <taxon>Malacostraca</taxon>
        <taxon>Eumalacostraca</taxon>
        <taxon>Eucarida</taxon>
        <taxon>Decapoda</taxon>
        <taxon>Pleocyemata</taxon>
        <taxon>Brachyura</taxon>
        <taxon>Eubrachyura</taxon>
        <taxon>Portunoidea</taxon>
        <taxon>Portunidae</taxon>
        <taxon>Portuninae</taxon>
        <taxon>Scylla</taxon>
    </lineage>
</organism>
<dbReference type="CDD" id="cd00096">
    <property type="entry name" value="Ig"/>
    <property type="match status" value="1"/>
</dbReference>
<keyword evidence="5" id="KW-1133">Transmembrane helix</keyword>
<keyword evidence="2 5" id="KW-0472">Membrane</keyword>
<gene>
    <name evidence="8" type="ORF">O3P69_005877</name>
</gene>
<protein>
    <recommendedName>
        <fullName evidence="10">Nephrin</fullName>
    </recommendedName>
</protein>
<keyword evidence="3" id="KW-1015">Disulfide bond</keyword>
<evidence type="ECO:0000313" key="9">
    <source>
        <dbReference type="Proteomes" id="UP001487740"/>
    </source>
</evidence>
<feature type="domain" description="Ig-like" evidence="6">
    <location>
        <begin position="181"/>
        <end position="256"/>
    </location>
</feature>
<feature type="domain" description="Ig-like" evidence="6">
    <location>
        <begin position="42"/>
        <end position="149"/>
    </location>
</feature>
<dbReference type="PROSITE" id="PS50835">
    <property type="entry name" value="IG_LIKE"/>
    <property type="match status" value="5"/>
</dbReference>
<feature type="domain" description="Fibronectin type-III" evidence="7">
    <location>
        <begin position="555"/>
        <end position="650"/>
    </location>
</feature>
<dbReference type="InterPro" id="IPR036116">
    <property type="entry name" value="FN3_sf"/>
</dbReference>
<dbReference type="Gene3D" id="2.60.40.10">
    <property type="entry name" value="Immunoglobulins"/>
    <property type="match status" value="6"/>
</dbReference>
<dbReference type="SUPFAM" id="SSF48726">
    <property type="entry name" value="Immunoglobulin"/>
    <property type="match status" value="5"/>
</dbReference>
<feature type="transmembrane region" description="Helical" evidence="5">
    <location>
        <begin position="671"/>
        <end position="696"/>
    </location>
</feature>
<feature type="compositionally biased region" description="Polar residues" evidence="4">
    <location>
        <begin position="801"/>
        <end position="811"/>
    </location>
</feature>
<dbReference type="Proteomes" id="UP001487740">
    <property type="component" value="Unassembled WGS sequence"/>
</dbReference>
<dbReference type="GO" id="GO:0009653">
    <property type="term" value="P:anatomical structure morphogenesis"/>
    <property type="evidence" value="ECO:0007669"/>
    <property type="project" value="UniProtKB-ARBA"/>
</dbReference>
<evidence type="ECO:0008006" key="10">
    <source>
        <dbReference type="Google" id="ProtNLM"/>
    </source>
</evidence>
<evidence type="ECO:0000256" key="5">
    <source>
        <dbReference type="SAM" id="Phobius"/>
    </source>
</evidence>
<evidence type="ECO:0000259" key="6">
    <source>
        <dbReference type="PROSITE" id="PS50835"/>
    </source>
</evidence>
<dbReference type="InterPro" id="IPR013783">
    <property type="entry name" value="Ig-like_fold"/>
</dbReference>
<dbReference type="InterPro" id="IPR003599">
    <property type="entry name" value="Ig_sub"/>
</dbReference>
<evidence type="ECO:0000259" key="7">
    <source>
        <dbReference type="PROSITE" id="PS50853"/>
    </source>
</evidence>
<dbReference type="GO" id="GO:0016020">
    <property type="term" value="C:membrane"/>
    <property type="evidence" value="ECO:0007669"/>
    <property type="project" value="UniProtKB-SubCell"/>
</dbReference>
<feature type="domain" description="Ig-like" evidence="6">
    <location>
        <begin position="361"/>
        <end position="453"/>
    </location>
</feature>
<dbReference type="SUPFAM" id="SSF49265">
    <property type="entry name" value="Fibronectin type III"/>
    <property type="match status" value="1"/>
</dbReference>
<evidence type="ECO:0000256" key="2">
    <source>
        <dbReference type="ARBA" id="ARBA00023136"/>
    </source>
</evidence>
<evidence type="ECO:0000256" key="4">
    <source>
        <dbReference type="SAM" id="MobiDB-lite"/>
    </source>
</evidence>
<dbReference type="Pfam" id="PF00047">
    <property type="entry name" value="ig"/>
    <property type="match status" value="1"/>
</dbReference>
<dbReference type="GO" id="GO:0030154">
    <property type="term" value="P:cell differentiation"/>
    <property type="evidence" value="ECO:0007669"/>
    <property type="project" value="UniProtKB-ARBA"/>
</dbReference>
<feature type="domain" description="Ig-like" evidence="6">
    <location>
        <begin position="473"/>
        <end position="537"/>
    </location>
</feature>